<dbReference type="GO" id="GO:0016787">
    <property type="term" value="F:hydrolase activity"/>
    <property type="evidence" value="ECO:0007669"/>
    <property type="project" value="UniProtKB-KW"/>
</dbReference>
<dbReference type="SUPFAM" id="SSF56300">
    <property type="entry name" value="Metallo-dependent phosphatases"/>
    <property type="match status" value="1"/>
</dbReference>
<evidence type="ECO:0000313" key="5">
    <source>
        <dbReference type="EMBL" id="SFS00886.1"/>
    </source>
</evidence>
<dbReference type="InterPro" id="IPR006179">
    <property type="entry name" value="5_nucleotidase/apyrase"/>
</dbReference>
<dbReference type="Pfam" id="PF02872">
    <property type="entry name" value="5_nucleotid_C"/>
    <property type="match status" value="1"/>
</dbReference>
<keyword evidence="2" id="KW-0547">Nucleotide-binding</keyword>
<dbReference type="GO" id="GO:0030288">
    <property type="term" value="C:outer membrane-bounded periplasmic space"/>
    <property type="evidence" value="ECO:0007669"/>
    <property type="project" value="TreeGrafter"/>
</dbReference>
<name>A0A1I6LBP8_9RHOB</name>
<dbReference type="SUPFAM" id="SSF55816">
    <property type="entry name" value="5'-nucleotidase (syn. UDP-sugar hydrolase), C-terminal domain"/>
    <property type="match status" value="1"/>
</dbReference>
<protein>
    <submittedName>
        <fullName evidence="5">2',3'-cyclic-nucleotide 2'-phosphodiesterase / 3'-nucleotidase</fullName>
    </submittedName>
</protein>
<sequence>MIRSARLRILETTDLHMHLVGYDYGLDRADPYRGLGPLADLITARRAESGATTLLFDNGDFLQGTPLADDLMHDGRGTSEHPMALALNTLHYDAVTLGNHDCDYGIAALSGFVKTLRPAVVSANLSASANDTPWDRFAILPRDVICSDGSRATIKIGVTGFAPPLARSDKQFTTINAGTAARETLPRMLKAGADLVIALCHAGVNNDHGDAAGAALSLAAEGEVDVLLLGHTHDRFPDLRRKSSLIVNQHDGTLHGKPAVMAGAYGTSLGEIDLDLRYGPQGWQIAGHQVRIHETGRHILPYSPARRAIERTTLPAHRKTLEKQRMAVGHTSLRLHNHLATVCPDPVAQLLADIIRQEVKSKVGLTAIAAVAPFVPTTASEGGLTIDIRPGEITVGDVQRLFSFSDKLCAVRRTGAEVAAWLEQSAGRYNTIKQGLLDQPLFNTDYPAYHCDAMYGLRYKIDLSKAANPRATWQPPKLRKRRISEISLNGEPVLPSASYIVGTTDFRARGGGGFRPVAEKDIIWTSSTSFRDIINQYIVTKTTLEFTSQDVWQFREMPETSALFQGNSQATEVIPSGSNIALEHADGRFILNF</sequence>
<dbReference type="PRINTS" id="PR01607">
    <property type="entry name" value="APYRASEFAMLY"/>
</dbReference>
<comment type="similarity">
    <text evidence="2">Belongs to the 5'-nucleotidase family.</text>
</comment>
<evidence type="ECO:0000256" key="2">
    <source>
        <dbReference type="RuleBase" id="RU362119"/>
    </source>
</evidence>
<dbReference type="PANTHER" id="PTHR11575:SF6">
    <property type="entry name" value="2',3'-CYCLIC-NUCLEOTIDE 2'-PHOSPHODIESTERASE_3'-NUCLEOTIDASE"/>
    <property type="match status" value="1"/>
</dbReference>
<evidence type="ECO:0000256" key="1">
    <source>
        <dbReference type="ARBA" id="ARBA00022729"/>
    </source>
</evidence>
<keyword evidence="1" id="KW-0732">Signal</keyword>
<dbReference type="InterPro" id="IPR029052">
    <property type="entry name" value="Metallo-depent_PP-like"/>
</dbReference>
<feature type="domain" description="Calcineurin-like phosphoesterase" evidence="3">
    <location>
        <begin position="7"/>
        <end position="234"/>
    </location>
</feature>
<dbReference type="GO" id="GO:0009166">
    <property type="term" value="P:nucleotide catabolic process"/>
    <property type="evidence" value="ECO:0007669"/>
    <property type="project" value="InterPro"/>
</dbReference>
<dbReference type="Pfam" id="PF00149">
    <property type="entry name" value="Metallophos"/>
    <property type="match status" value="1"/>
</dbReference>
<feature type="domain" description="5'-Nucleotidase C-terminal" evidence="4">
    <location>
        <begin position="345"/>
        <end position="515"/>
    </location>
</feature>
<dbReference type="STRING" id="1123755.SAMN05444714_0370"/>
<evidence type="ECO:0000259" key="3">
    <source>
        <dbReference type="Pfam" id="PF00149"/>
    </source>
</evidence>
<organism evidence="5 6">
    <name type="scientific">Yoonia litorea</name>
    <dbReference type="NCBI Taxonomy" id="1123755"/>
    <lineage>
        <taxon>Bacteria</taxon>
        <taxon>Pseudomonadati</taxon>
        <taxon>Pseudomonadota</taxon>
        <taxon>Alphaproteobacteria</taxon>
        <taxon>Rhodobacterales</taxon>
        <taxon>Paracoccaceae</taxon>
        <taxon>Yoonia</taxon>
    </lineage>
</organism>
<dbReference type="InterPro" id="IPR008334">
    <property type="entry name" value="5'-Nucleotdase_C"/>
</dbReference>
<accession>A0A1I6LBP8</accession>
<dbReference type="GO" id="GO:0000166">
    <property type="term" value="F:nucleotide binding"/>
    <property type="evidence" value="ECO:0007669"/>
    <property type="project" value="UniProtKB-KW"/>
</dbReference>
<gene>
    <name evidence="5" type="ORF">SAMN05444714_0370</name>
</gene>
<dbReference type="Gene3D" id="3.90.780.10">
    <property type="entry name" value="5'-Nucleotidase, C-terminal domain"/>
    <property type="match status" value="1"/>
</dbReference>
<dbReference type="AlphaFoldDB" id="A0A1I6LBP8"/>
<dbReference type="InterPro" id="IPR004843">
    <property type="entry name" value="Calcineurin-like_PHP"/>
</dbReference>
<keyword evidence="2" id="KW-0378">Hydrolase</keyword>
<dbReference type="Proteomes" id="UP000198926">
    <property type="component" value="Unassembled WGS sequence"/>
</dbReference>
<dbReference type="EMBL" id="FOZM01000001">
    <property type="protein sequence ID" value="SFS00886.1"/>
    <property type="molecule type" value="Genomic_DNA"/>
</dbReference>
<evidence type="ECO:0000259" key="4">
    <source>
        <dbReference type="Pfam" id="PF02872"/>
    </source>
</evidence>
<dbReference type="PANTHER" id="PTHR11575">
    <property type="entry name" value="5'-NUCLEOTIDASE-RELATED"/>
    <property type="match status" value="1"/>
</dbReference>
<dbReference type="RefSeq" id="WP_165606523.1">
    <property type="nucleotide sequence ID" value="NZ_FOZM01000001.1"/>
</dbReference>
<keyword evidence="6" id="KW-1185">Reference proteome</keyword>
<evidence type="ECO:0000313" key="6">
    <source>
        <dbReference type="Proteomes" id="UP000198926"/>
    </source>
</evidence>
<reference evidence="5 6" key="1">
    <citation type="submission" date="2016-10" db="EMBL/GenBank/DDBJ databases">
        <authorList>
            <person name="de Groot N.N."/>
        </authorList>
    </citation>
    <scope>NUCLEOTIDE SEQUENCE [LARGE SCALE GENOMIC DNA]</scope>
    <source>
        <strain evidence="5 6">DSM 29433</strain>
    </source>
</reference>
<dbReference type="Gene3D" id="3.60.21.10">
    <property type="match status" value="1"/>
</dbReference>
<dbReference type="InterPro" id="IPR036907">
    <property type="entry name" value="5'-Nucleotdase_C_sf"/>
</dbReference>
<proteinExistence type="inferred from homology"/>